<accession>A0A7J6VRY7</accession>
<feature type="compositionally biased region" description="Low complexity" evidence="1">
    <location>
        <begin position="1"/>
        <end position="19"/>
    </location>
</feature>
<gene>
    <name evidence="2" type="ORF">FRX31_023418</name>
</gene>
<keyword evidence="3" id="KW-1185">Reference proteome</keyword>
<protein>
    <submittedName>
        <fullName evidence="2">Uncharacterized protein</fullName>
    </submittedName>
</protein>
<sequence length="89" mass="10110">MEDSDINVSDSVNNESENTTNEDEARAVFPDIREAYNIKIEGLEMYRVESMFFDLGGDATSILICEGQSKVGMRLPLSKFFYDVLIFID</sequence>
<dbReference type="EMBL" id="JABWDY010028566">
    <property type="protein sequence ID" value="KAF5186995.1"/>
    <property type="molecule type" value="Genomic_DNA"/>
</dbReference>
<evidence type="ECO:0000313" key="2">
    <source>
        <dbReference type="EMBL" id="KAF5186995.1"/>
    </source>
</evidence>
<dbReference type="Proteomes" id="UP000554482">
    <property type="component" value="Unassembled WGS sequence"/>
</dbReference>
<organism evidence="2 3">
    <name type="scientific">Thalictrum thalictroides</name>
    <name type="common">Rue-anemone</name>
    <name type="synonym">Anemone thalictroides</name>
    <dbReference type="NCBI Taxonomy" id="46969"/>
    <lineage>
        <taxon>Eukaryota</taxon>
        <taxon>Viridiplantae</taxon>
        <taxon>Streptophyta</taxon>
        <taxon>Embryophyta</taxon>
        <taxon>Tracheophyta</taxon>
        <taxon>Spermatophyta</taxon>
        <taxon>Magnoliopsida</taxon>
        <taxon>Ranunculales</taxon>
        <taxon>Ranunculaceae</taxon>
        <taxon>Thalictroideae</taxon>
        <taxon>Thalictrum</taxon>
    </lineage>
</organism>
<evidence type="ECO:0000256" key="1">
    <source>
        <dbReference type="SAM" id="MobiDB-lite"/>
    </source>
</evidence>
<name>A0A7J6VRY7_THATH</name>
<evidence type="ECO:0000313" key="3">
    <source>
        <dbReference type="Proteomes" id="UP000554482"/>
    </source>
</evidence>
<comment type="caution">
    <text evidence="2">The sequence shown here is derived from an EMBL/GenBank/DDBJ whole genome shotgun (WGS) entry which is preliminary data.</text>
</comment>
<reference evidence="2 3" key="1">
    <citation type="submission" date="2020-06" db="EMBL/GenBank/DDBJ databases">
        <title>Transcriptomic and genomic resources for Thalictrum thalictroides and T. hernandezii: Facilitating candidate gene discovery in an emerging model plant lineage.</title>
        <authorList>
            <person name="Arias T."/>
            <person name="Riano-Pachon D.M."/>
            <person name="Di Stilio V.S."/>
        </authorList>
    </citation>
    <scope>NUCLEOTIDE SEQUENCE [LARGE SCALE GENOMIC DNA]</scope>
    <source>
        <strain evidence="3">cv. WT478/WT964</strain>
        <tissue evidence="2">Leaves</tissue>
    </source>
</reference>
<feature type="region of interest" description="Disordered" evidence="1">
    <location>
        <begin position="1"/>
        <end position="25"/>
    </location>
</feature>
<proteinExistence type="predicted"/>
<dbReference type="AlphaFoldDB" id="A0A7J6VRY7"/>